<organism evidence="2 3">
    <name type="scientific">Paenibacillus marchantiophytorum</name>
    <dbReference type="NCBI Taxonomy" id="1619310"/>
    <lineage>
        <taxon>Bacteria</taxon>
        <taxon>Bacillati</taxon>
        <taxon>Bacillota</taxon>
        <taxon>Bacilli</taxon>
        <taxon>Bacillales</taxon>
        <taxon>Paenibacillaceae</taxon>
        <taxon>Paenibacillus</taxon>
    </lineage>
</organism>
<dbReference type="EMBL" id="BMHE01000044">
    <property type="protein sequence ID" value="GGA03612.1"/>
    <property type="molecule type" value="Genomic_DNA"/>
</dbReference>
<protein>
    <recommendedName>
        <fullName evidence="4">DUF4012 domain-containing protein</fullName>
    </recommendedName>
</protein>
<evidence type="ECO:0000313" key="3">
    <source>
        <dbReference type="Proteomes" id="UP000615455"/>
    </source>
</evidence>
<dbReference type="Proteomes" id="UP000615455">
    <property type="component" value="Unassembled WGS sequence"/>
</dbReference>
<dbReference type="RefSeq" id="WP_189018379.1">
    <property type="nucleotide sequence ID" value="NZ_BMHE01000044.1"/>
</dbReference>
<proteinExistence type="predicted"/>
<gene>
    <name evidence="2" type="ORF">GCM10008018_57070</name>
</gene>
<comment type="caution">
    <text evidence="2">The sequence shown here is derived from an EMBL/GenBank/DDBJ whole genome shotgun (WGS) entry which is preliminary data.</text>
</comment>
<keyword evidence="1" id="KW-0472">Membrane</keyword>
<keyword evidence="1" id="KW-1133">Transmembrane helix</keyword>
<keyword evidence="1" id="KW-0812">Transmembrane</keyword>
<name>A0ABQ1F937_9BACL</name>
<evidence type="ECO:0000256" key="1">
    <source>
        <dbReference type="SAM" id="Phobius"/>
    </source>
</evidence>
<accession>A0ABQ1F937</accession>
<evidence type="ECO:0000313" key="2">
    <source>
        <dbReference type="EMBL" id="GGA03612.1"/>
    </source>
</evidence>
<reference evidence="3" key="1">
    <citation type="journal article" date="2019" name="Int. J. Syst. Evol. Microbiol.">
        <title>The Global Catalogue of Microorganisms (GCM) 10K type strain sequencing project: providing services to taxonomists for standard genome sequencing and annotation.</title>
        <authorList>
            <consortium name="The Broad Institute Genomics Platform"/>
            <consortium name="The Broad Institute Genome Sequencing Center for Infectious Disease"/>
            <person name="Wu L."/>
            <person name="Ma J."/>
        </authorList>
    </citation>
    <scope>NUCLEOTIDE SEQUENCE [LARGE SCALE GENOMIC DNA]</scope>
    <source>
        <strain evidence="3">CGMCC 1.15043</strain>
    </source>
</reference>
<feature type="transmembrane region" description="Helical" evidence="1">
    <location>
        <begin position="20"/>
        <end position="42"/>
    </location>
</feature>
<sequence>MATFDNQFGQGPTRKKNRLIWLIAAVILVVVLVGGGGIVAYAQFDVFKSTKLIYLQSEIKQTTGAQQALSKALDIYSKEMEPMLNKPVHSLLEISDLTLDMASSDAKTKAILDFIKKSKLSVDAQQDNSAQKQVYNIKWTLDNAAFLDVETAIDPERLAIRIPAFYDKYAYVNVKDMESLRKELNSSNIPKKILTYNDVMAAVSIKKEELEKALLPYAKLYADNLQESQFQIVKDGLMNEENANIKSREITITFSQEDVKRMANSLSDKLAADTVLQDIIFTRAKNMAQLLNDSGYPTEAITQEKFTKSWKDFADKMKKSSEKGDLGDGGKMIVYINNDHDILERKLMFHVKENGKNNEVVLKAASWEDKEFPQHLLLAANVKEEQGATTELKLLNTSNLDAKGGKGKLTLNVNETGSKSTATAGTLLVDYDLSQTDQKQSGTYTFKLTGSGEAEGTMEGKVTGSSEKKGNATDANYDISLTFKDVKVESDLKALAFKLHSKQEIGVEVKLPAYTKDNALDVTHMTDQDRMQFTMDLMAGAQKFMETHKDLLQNLGIPLGGMLPGADYYGYGYEDEELPSDWDLNLDTDSLQSELADSLQDLTPEQQEALLEALKMMEKQGLKAK</sequence>
<evidence type="ECO:0008006" key="4">
    <source>
        <dbReference type="Google" id="ProtNLM"/>
    </source>
</evidence>
<keyword evidence="3" id="KW-1185">Reference proteome</keyword>